<organism evidence="2 3">
    <name type="scientific">Eutrema salsugineum</name>
    <name type="common">Saltwater cress</name>
    <name type="synonym">Sisymbrium salsugineum</name>
    <dbReference type="NCBI Taxonomy" id="72664"/>
    <lineage>
        <taxon>Eukaryota</taxon>
        <taxon>Viridiplantae</taxon>
        <taxon>Streptophyta</taxon>
        <taxon>Embryophyta</taxon>
        <taxon>Tracheophyta</taxon>
        <taxon>Spermatophyta</taxon>
        <taxon>Magnoliopsida</taxon>
        <taxon>eudicotyledons</taxon>
        <taxon>Gunneridae</taxon>
        <taxon>Pentapetalae</taxon>
        <taxon>rosids</taxon>
        <taxon>malvids</taxon>
        <taxon>Brassicales</taxon>
        <taxon>Brassicaceae</taxon>
        <taxon>Eutremeae</taxon>
        <taxon>Eutrema</taxon>
    </lineage>
</organism>
<dbReference type="STRING" id="72664.V4KPH4"/>
<dbReference type="Pfam" id="PF04801">
    <property type="entry name" value="RPC5"/>
    <property type="match status" value="1"/>
</dbReference>
<evidence type="ECO:0000313" key="2">
    <source>
        <dbReference type="EMBL" id="ESQ29268.1"/>
    </source>
</evidence>
<proteinExistence type="predicted"/>
<dbReference type="PANTHER" id="PTHR12069">
    <property type="entry name" value="DNA-DIRECTED RNA POLYMERASES III 80 KDA POLYPEPTIDE RNA POLYMERASE III SUBUNIT 5"/>
    <property type="match status" value="1"/>
</dbReference>
<protein>
    <recommendedName>
        <fullName evidence="4">DNA-directed RNA polymerase III subunit RPC5</fullName>
    </recommendedName>
</protein>
<dbReference type="OMA" id="MMANEGR"/>
<dbReference type="InterPro" id="IPR006886">
    <property type="entry name" value="RNA_pol_III_Rpc5"/>
</dbReference>
<dbReference type="KEGG" id="eus:EUTSA_v10023969mg"/>
<sequence>MDFDDEDKPKEITKTRRFAPCRTGKSKKPKPKDALLSSVSKSEHDVIPKVEPEVYSGSVKMEIDSKVNNEPETTEAELMEVDQISLQEEEEEEEEEDFVVREIDVFFNPSIEANSKLYVLQYPLRPSWRPYEMDERCEEVRVNPSTSQVEVDLSMNIHSRNYDSKFGSKLHLTKQTLTTTWKQPPTLDYAVGVLSNDKLHLNLVHGIAQLRPSIQHLSSIKKQAEAIEEPNWVSLKYHGPQSEFCSRYLNGMMANENSSIDFNMSPEVYINSLCRRRNSESKHSSRRCNKFFFSFKVLTSLPLEERVQKLLCQGPPLFQYNVLKQYAPELSNEEFLKVLQRYAWLVQGLWTPKTRLLKLDRPIVEASRDYVLMLFSKGLTIKESDVKATGIPEDKMKTMLTVFAKERSLLCDWKFKEPTDVSFIKAYPEIAKEQAAFWKAMEDKLTSKITQGGGRTNNRKNVVGKNPS</sequence>
<dbReference type="PANTHER" id="PTHR12069:SF0">
    <property type="entry name" value="DNA-DIRECTED RNA POLYMERASE III SUBUNIT RPC5"/>
    <property type="match status" value="1"/>
</dbReference>
<dbReference type="GO" id="GO:0005666">
    <property type="term" value="C:RNA polymerase III complex"/>
    <property type="evidence" value="ECO:0007669"/>
    <property type="project" value="TreeGrafter"/>
</dbReference>
<name>V4KPH4_EUTSA</name>
<dbReference type="AlphaFoldDB" id="V4KPH4"/>
<evidence type="ECO:0008006" key="4">
    <source>
        <dbReference type="Google" id="ProtNLM"/>
    </source>
</evidence>
<dbReference type="EMBL" id="KI517881">
    <property type="protein sequence ID" value="ESQ29268.1"/>
    <property type="molecule type" value="Genomic_DNA"/>
</dbReference>
<feature type="non-terminal residue" evidence="2">
    <location>
        <position position="468"/>
    </location>
</feature>
<evidence type="ECO:0000313" key="3">
    <source>
        <dbReference type="Proteomes" id="UP000030689"/>
    </source>
</evidence>
<evidence type="ECO:0000256" key="1">
    <source>
        <dbReference type="SAM" id="MobiDB-lite"/>
    </source>
</evidence>
<feature type="region of interest" description="Disordered" evidence="1">
    <location>
        <begin position="1"/>
        <end position="44"/>
    </location>
</feature>
<dbReference type="eggNOG" id="KOG2354">
    <property type="taxonomic scope" value="Eukaryota"/>
</dbReference>
<reference evidence="2 3" key="1">
    <citation type="journal article" date="2013" name="Front. Plant Sci.">
        <title>The Reference Genome of the Halophytic Plant Eutrema salsugineum.</title>
        <authorList>
            <person name="Yang R."/>
            <person name="Jarvis D.E."/>
            <person name="Chen H."/>
            <person name="Beilstein M.A."/>
            <person name="Grimwood J."/>
            <person name="Jenkins J."/>
            <person name="Shu S."/>
            <person name="Prochnik S."/>
            <person name="Xin M."/>
            <person name="Ma C."/>
            <person name="Schmutz J."/>
            <person name="Wing R.A."/>
            <person name="Mitchell-Olds T."/>
            <person name="Schumaker K.S."/>
            <person name="Wang X."/>
        </authorList>
    </citation>
    <scope>NUCLEOTIDE SEQUENCE [LARGE SCALE GENOMIC DNA]</scope>
</reference>
<dbReference type="GO" id="GO:0042797">
    <property type="term" value="P:tRNA transcription by RNA polymerase III"/>
    <property type="evidence" value="ECO:0007669"/>
    <property type="project" value="TreeGrafter"/>
</dbReference>
<dbReference type="Proteomes" id="UP000030689">
    <property type="component" value="Unassembled WGS sequence"/>
</dbReference>
<gene>
    <name evidence="2" type="ORF">EUTSA_v10023969mg</name>
</gene>
<dbReference type="Gramene" id="ESQ29268">
    <property type="protein sequence ID" value="ESQ29268"/>
    <property type="gene ID" value="EUTSA_v10023969mg"/>
</dbReference>
<accession>V4KPH4</accession>
<feature type="compositionally biased region" description="Basic residues" evidence="1">
    <location>
        <begin position="15"/>
        <end position="30"/>
    </location>
</feature>
<keyword evidence="3" id="KW-1185">Reference proteome</keyword>
<feature type="region of interest" description="Disordered" evidence="1">
    <location>
        <begin position="448"/>
        <end position="468"/>
    </location>
</feature>